<evidence type="ECO:0000313" key="2">
    <source>
        <dbReference type="Proteomes" id="UP000821866"/>
    </source>
</evidence>
<keyword evidence="2" id="KW-1185">Reference proteome</keyword>
<proteinExistence type="predicted"/>
<gene>
    <name evidence="1" type="ORF">HPB51_003084</name>
</gene>
<organism evidence="1 2">
    <name type="scientific">Rhipicephalus microplus</name>
    <name type="common">Cattle tick</name>
    <name type="synonym">Boophilus microplus</name>
    <dbReference type="NCBI Taxonomy" id="6941"/>
    <lineage>
        <taxon>Eukaryota</taxon>
        <taxon>Metazoa</taxon>
        <taxon>Ecdysozoa</taxon>
        <taxon>Arthropoda</taxon>
        <taxon>Chelicerata</taxon>
        <taxon>Arachnida</taxon>
        <taxon>Acari</taxon>
        <taxon>Parasitiformes</taxon>
        <taxon>Ixodida</taxon>
        <taxon>Ixodoidea</taxon>
        <taxon>Ixodidae</taxon>
        <taxon>Rhipicephalinae</taxon>
        <taxon>Rhipicephalus</taxon>
        <taxon>Boophilus</taxon>
    </lineage>
</organism>
<dbReference type="AlphaFoldDB" id="A0A9J6EEV0"/>
<dbReference type="Proteomes" id="UP000821866">
    <property type="component" value="Chromosome 2"/>
</dbReference>
<dbReference type="EMBL" id="JABSTU010000004">
    <property type="protein sequence ID" value="KAH8032847.1"/>
    <property type="molecule type" value="Genomic_DNA"/>
</dbReference>
<sequence>MTRMAEMEKSRMPRLHCRVILTARRVQWRWWAGAIGGRAQRPLPCVELKSPSSASCIHSTTSTHHSAGLMATIKTAPLYDEDEAAACTTVRVQLPFVVFPLIATSSERGEHGEGAASFMVTRMSGDVATPALDGGAERGELCSVPVDTGFLSAEAVAVEGSASDHRRRLVSGAIEHISVVIRSRNSLR</sequence>
<reference evidence="1" key="2">
    <citation type="submission" date="2021-09" db="EMBL/GenBank/DDBJ databases">
        <authorList>
            <person name="Jia N."/>
            <person name="Wang J."/>
            <person name="Shi W."/>
            <person name="Du L."/>
            <person name="Sun Y."/>
            <person name="Zhan W."/>
            <person name="Jiang J."/>
            <person name="Wang Q."/>
            <person name="Zhang B."/>
            <person name="Ji P."/>
            <person name="Sakyi L.B."/>
            <person name="Cui X."/>
            <person name="Yuan T."/>
            <person name="Jiang B."/>
            <person name="Yang W."/>
            <person name="Lam T.T.-Y."/>
            <person name="Chang Q."/>
            <person name="Ding S."/>
            <person name="Wang X."/>
            <person name="Zhu J."/>
            <person name="Ruan X."/>
            <person name="Zhao L."/>
            <person name="Wei J."/>
            <person name="Que T."/>
            <person name="Du C."/>
            <person name="Cheng J."/>
            <person name="Dai P."/>
            <person name="Han X."/>
            <person name="Huang E."/>
            <person name="Gao Y."/>
            <person name="Liu J."/>
            <person name="Shao H."/>
            <person name="Ye R."/>
            <person name="Li L."/>
            <person name="Wei W."/>
            <person name="Wang X."/>
            <person name="Wang C."/>
            <person name="Huo Q."/>
            <person name="Li W."/>
            <person name="Guo W."/>
            <person name="Chen H."/>
            <person name="Chen S."/>
            <person name="Zhou L."/>
            <person name="Zhou L."/>
            <person name="Ni X."/>
            <person name="Tian J."/>
            <person name="Zhou Y."/>
            <person name="Sheng Y."/>
            <person name="Liu T."/>
            <person name="Pan Y."/>
            <person name="Xia L."/>
            <person name="Li J."/>
            <person name="Zhao F."/>
            <person name="Cao W."/>
        </authorList>
    </citation>
    <scope>NUCLEOTIDE SEQUENCE</scope>
    <source>
        <strain evidence="1">Rmic-2018</strain>
        <tissue evidence="1">Larvae</tissue>
    </source>
</reference>
<comment type="caution">
    <text evidence="1">The sequence shown here is derived from an EMBL/GenBank/DDBJ whole genome shotgun (WGS) entry which is preliminary data.</text>
</comment>
<reference evidence="1" key="1">
    <citation type="journal article" date="2020" name="Cell">
        <title>Large-Scale Comparative Analyses of Tick Genomes Elucidate Their Genetic Diversity and Vector Capacities.</title>
        <authorList>
            <consortium name="Tick Genome and Microbiome Consortium (TIGMIC)"/>
            <person name="Jia N."/>
            <person name="Wang J."/>
            <person name="Shi W."/>
            <person name="Du L."/>
            <person name="Sun Y."/>
            <person name="Zhan W."/>
            <person name="Jiang J.F."/>
            <person name="Wang Q."/>
            <person name="Zhang B."/>
            <person name="Ji P."/>
            <person name="Bell-Sakyi L."/>
            <person name="Cui X.M."/>
            <person name="Yuan T.T."/>
            <person name="Jiang B.G."/>
            <person name="Yang W.F."/>
            <person name="Lam T.T."/>
            <person name="Chang Q.C."/>
            <person name="Ding S.J."/>
            <person name="Wang X.J."/>
            <person name="Zhu J.G."/>
            <person name="Ruan X.D."/>
            <person name="Zhao L."/>
            <person name="Wei J.T."/>
            <person name="Ye R.Z."/>
            <person name="Que T.C."/>
            <person name="Du C.H."/>
            <person name="Zhou Y.H."/>
            <person name="Cheng J.X."/>
            <person name="Dai P.F."/>
            <person name="Guo W.B."/>
            <person name="Han X.H."/>
            <person name="Huang E.J."/>
            <person name="Li L.F."/>
            <person name="Wei W."/>
            <person name="Gao Y.C."/>
            <person name="Liu J.Z."/>
            <person name="Shao H.Z."/>
            <person name="Wang X."/>
            <person name="Wang C.C."/>
            <person name="Yang T.C."/>
            <person name="Huo Q.B."/>
            <person name="Li W."/>
            <person name="Chen H.Y."/>
            <person name="Chen S.E."/>
            <person name="Zhou L.G."/>
            <person name="Ni X.B."/>
            <person name="Tian J.H."/>
            <person name="Sheng Y."/>
            <person name="Liu T."/>
            <person name="Pan Y.S."/>
            <person name="Xia L.Y."/>
            <person name="Li J."/>
            <person name="Zhao F."/>
            <person name="Cao W.C."/>
        </authorList>
    </citation>
    <scope>NUCLEOTIDE SEQUENCE</scope>
    <source>
        <strain evidence="1">Rmic-2018</strain>
    </source>
</reference>
<name>A0A9J6EEV0_RHIMP</name>
<accession>A0A9J6EEV0</accession>
<evidence type="ECO:0000313" key="1">
    <source>
        <dbReference type="EMBL" id="KAH8032847.1"/>
    </source>
</evidence>
<protein>
    <submittedName>
        <fullName evidence="1">Uncharacterized protein</fullName>
    </submittedName>
</protein>